<evidence type="ECO:0000313" key="2">
    <source>
        <dbReference type="EMBL" id="RYO81152.1"/>
    </source>
</evidence>
<gene>
    <name evidence="2" type="ORF">DL762_007288</name>
</gene>
<organism evidence="2 3">
    <name type="scientific">Monosporascus cannonballus</name>
    <dbReference type="NCBI Taxonomy" id="155416"/>
    <lineage>
        <taxon>Eukaryota</taxon>
        <taxon>Fungi</taxon>
        <taxon>Dikarya</taxon>
        <taxon>Ascomycota</taxon>
        <taxon>Pezizomycotina</taxon>
        <taxon>Sordariomycetes</taxon>
        <taxon>Xylariomycetidae</taxon>
        <taxon>Xylariales</taxon>
        <taxon>Xylariales incertae sedis</taxon>
        <taxon>Monosporascus</taxon>
    </lineage>
</organism>
<comment type="caution">
    <text evidence="2">The sequence shown here is derived from an EMBL/GenBank/DDBJ whole genome shotgun (WGS) entry which is preliminary data.</text>
</comment>
<keyword evidence="3" id="KW-1185">Reference proteome</keyword>
<dbReference type="Proteomes" id="UP000294003">
    <property type="component" value="Unassembled WGS sequence"/>
</dbReference>
<dbReference type="EMBL" id="QJNS01000261">
    <property type="protein sequence ID" value="RYO81152.1"/>
    <property type="molecule type" value="Genomic_DNA"/>
</dbReference>
<sequence length="259" mass="27591">MAGSKNFGTYAADSGLYFVGQSGTNLLIDIATTDITMARWGAFVPAVTDHTLDLRARPGDGDGPRRHQVALGGRHAGHSHTGPSSEAPNGALACVSSRTIAPYLPLVSRTALGSLRRAPTSLRGRRRPRSWPRAACVLHLRQRHHSVPRGAAVVATRRYKWICVLSAAVRMVRYGTMLRLRGGENGVAEILAVQLMQVCSGMVGTTLLVPPQIVVGRREMPLCDAHWGVARRPILASGLASSIMGVVPDSGTPERVAVG</sequence>
<evidence type="ECO:0000256" key="1">
    <source>
        <dbReference type="SAM" id="MobiDB-lite"/>
    </source>
</evidence>
<protein>
    <submittedName>
        <fullName evidence="2">Uncharacterized protein</fullName>
    </submittedName>
</protein>
<accession>A0ABY0GZQ8</accession>
<feature type="region of interest" description="Disordered" evidence="1">
    <location>
        <begin position="54"/>
        <end position="89"/>
    </location>
</feature>
<evidence type="ECO:0000313" key="3">
    <source>
        <dbReference type="Proteomes" id="UP000294003"/>
    </source>
</evidence>
<name>A0ABY0GZQ8_9PEZI</name>
<proteinExistence type="predicted"/>
<feature type="compositionally biased region" description="Basic and acidic residues" evidence="1">
    <location>
        <begin position="54"/>
        <end position="65"/>
    </location>
</feature>
<reference evidence="2 3" key="1">
    <citation type="submission" date="2018-06" db="EMBL/GenBank/DDBJ databases">
        <title>Complete Genomes of Monosporascus.</title>
        <authorList>
            <person name="Robinson A.J."/>
            <person name="Natvig D.O."/>
        </authorList>
    </citation>
    <scope>NUCLEOTIDE SEQUENCE [LARGE SCALE GENOMIC DNA]</scope>
    <source>
        <strain evidence="2 3">CBS 609.92</strain>
    </source>
</reference>